<feature type="transmembrane region" description="Helical" evidence="1">
    <location>
        <begin position="195"/>
        <end position="213"/>
    </location>
</feature>
<gene>
    <name evidence="2" type="ORF">K239x_31740</name>
</gene>
<dbReference type="AlphaFoldDB" id="A0A517NVM0"/>
<keyword evidence="1" id="KW-0812">Transmembrane</keyword>
<feature type="transmembrane region" description="Helical" evidence="1">
    <location>
        <begin position="156"/>
        <end position="175"/>
    </location>
</feature>
<keyword evidence="1" id="KW-1133">Transmembrane helix</keyword>
<feature type="transmembrane region" description="Helical" evidence="1">
    <location>
        <begin position="429"/>
        <end position="453"/>
    </location>
</feature>
<dbReference type="Proteomes" id="UP000319817">
    <property type="component" value="Chromosome"/>
</dbReference>
<evidence type="ECO:0000256" key="1">
    <source>
        <dbReference type="SAM" id="Phobius"/>
    </source>
</evidence>
<feature type="transmembrane region" description="Helical" evidence="1">
    <location>
        <begin position="93"/>
        <end position="120"/>
    </location>
</feature>
<feature type="transmembrane region" description="Helical" evidence="1">
    <location>
        <begin position="354"/>
        <end position="374"/>
    </location>
</feature>
<feature type="transmembrane region" description="Helical" evidence="1">
    <location>
        <begin position="533"/>
        <end position="558"/>
    </location>
</feature>
<accession>A0A517NVM0</accession>
<feature type="transmembrane region" description="Helical" evidence="1">
    <location>
        <begin position="20"/>
        <end position="40"/>
    </location>
</feature>
<dbReference type="EMBL" id="CP036526">
    <property type="protein sequence ID" value="QDT11180.1"/>
    <property type="molecule type" value="Genomic_DNA"/>
</dbReference>
<reference evidence="2 3" key="1">
    <citation type="submission" date="2019-02" db="EMBL/GenBank/DDBJ databases">
        <title>Deep-cultivation of Planctomycetes and their phenomic and genomic characterization uncovers novel biology.</title>
        <authorList>
            <person name="Wiegand S."/>
            <person name="Jogler M."/>
            <person name="Boedeker C."/>
            <person name="Pinto D."/>
            <person name="Vollmers J."/>
            <person name="Rivas-Marin E."/>
            <person name="Kohn T."/>
            <person name="Peeters S.H."/>
            <person name="Heuer A."/>
            <person name="Rast P."/>
            <person name="Oberbeckmann S."/>
            <person name="Bunk B."/>
            <person name="Jeske O."/>
            <person name="Meyerdierks A."/>
            <person name="Storesund J.E."/>
            <person name="Kallscheuer N."/>
            <person name="Luecker S."/>
            <person name="Lage O.M."/>
            <person name="Pohl T."/>
            <person name="Merkel B.J."/>
            <person name="Hornburger P."/>
            <person name="Mueller R.-W."/>
            <person name="Bruemmer F."/>
            <person name="Labrenz M."/>
            <person name="Spormann A.M."/>
            <person name="Op den Camp H."/>
            <person name="Overmann J."/>
            <person name="Amann R."/>
            <person name="Jetten M.S.M."/>
            <person name="Mascher T."/>
            <person name="Medema M.H."/>
            <person name="Devos D.P."/>
            <person name="Kaster A.-K."/>
            <person name="Ovreas L."/>
            <person name="Rohde M."/>
            <person name="Galperin M.Y."/>
            <person name="Jogler C."/>
        </authorList>
    </citation>
    <scope>NUCLEOTIDE SEQUENCE [LARGE SCALE GENOMIC DNA]</scope>
    <source>
        <strain evidence="2 3">K23_9</strain>
    </source>
</reference>
<organism evidence="2 3">
    <name type="scientific">Stieleria marina</name>
    <dbReference type="NCBI Taxonomy" id="1930275"/>
    <lineage>
        <taxon>Bacteria</taxon>
        <taxon>Pseudomonadati</taxon>
        <taxon>Planctomycetota</taxon>
        <taxon>Planctomycetia</taxon>
        <taxon>Pirellulales</taxon>
        <taxon>Pirellulaceae</taxon>
        <taxon>Stieleria</taxon>
    </lineage>
</organism>
<feature type="transmembrane region" description="Helical" evidence="1">
    <location>
        <begin position="46"/>
        <end position="64"/>
    </location>
</feature>
<feature type="transmembrane region" description="Helical" evidence="1">
    <location>
        <begin position="301"/>
        <end position="319"/>
    </location>
</feature>
<name>A0A517NVM0_9BACT</name>
<feature type="transmembrane region" description="Helical" evidence="1">
    <location>
        <begin position="277"/>
        <end position="295"/>
    </location>
</feature>
<proteinExistence type="predicted"/>
<dbReference type="RefSeq" id="WP_145419021.1">
    <property type="nucleotide sequence ID" value="NZ_CP036526.1"/>
</dbReference>
<evidence type="ECO:0000313" key="2">
    <source>
        <dbReference type="EMBL" id="QDT11180.1"/>
    </source>
</evidence>
<protein>
    <submittedName>
        <fullName evidence="2">Uncharacterized protein</fullName>
    </submittedName>
</protein>
<sequence length="563" mass="62924">MSDAIALARLMLARTRFQMVAWSAWIALSLMITFMVGEIFGDKNAIPILILLTFPAMLWSLAMFEFGNVETAFAGQSGYSHWLMRLPLSNHTLALVPLTLRFVWIIGFFATLYGVSAFYAEAKVPFWSLLLVYMAGGVWTSVIAWRPCRNALTRMIMILVAGFLYYCLFACVILAGSPRRIDGWMVRDYPDLVRIVVYVVTAIAFGSGLLMALRSLSLARTNHNGLVPETKTKFAGWWGRMDEFFAPDASKEKFHPNARRALAWHDLRRALLVNEQTLPIVIATLILLGMAFLPLQAANFIFAFLLLTNLGTIAGNGLIEPTKLRGSSLPPYIAASPMTCAEIGFTRGATTIRFAFACSMLFWISYGICLLMPYNQPRLSAWINSNNVAYGDDWAGYRWMALVALACVAIVPSRILGFVWPTLTGRSRLAMFALVAPLLLVFGGIFVVTFWFLKQTDWESAQANALYWATWIPTVIAVMLAVKLAATFAAANRSLAKDLITFKTVAQISVVWFVATIVVAGISQWLIPDVRVHFVWTWMVTAVVLPIGRILILPYAVWLNRYR</sequence>
<keyword evidence="3" id="KW-1185">Reference proteome</keyword>
<dbReference type="OrthoDB" id="247969at2"/>
<evidence type="ECO:0000313" key="3">
    <source>
        <dbReference type="Proteomes" id="UP000319817"/>
    </source>
</evidence>
<feature type="transmembrane region" description="Helical" evidence="1">
    <location>
        <begin position="394"/>
        <end position="417"/>
    </location>
</feature>
<feature type="transmembrane region" description="Helical" evidence="1">
    <location>
        <begin position="504"/>
        <end position="527"/>
    </location>
</feature>
<keyword evidence="1" id="KW-0472">Membrane</keyword>
<feature type="transmembrane region" description="Helical" evidence="1">
    <location>
        <begin position="126"/>
        <end position="144"/>
    </location>
</feature>
<feature type="transmembrane region" description="Helical" evidence="1">
    <location>
        <begin position="465"/>
        <end position="492"/>
    </location>
</feature>